<gene>
    <name evidence="1" type="ORF">PQR57_17190</name>
</gene>
<dbReference type="Pfam" id="PF05534">
    <property type="entry name" value="HicB"/>
    <property type="match status" value="1"/>
</dbReference>
<reference evidence="1 2" key="1">
    <citation type="journal article" date="2024" name="Chem. Sci.">
        <title>Discovery of megapolipeptins by genome mining of a Burkholderiales bacteria collection.</title>
        <authorList>
            <person name="Paulo B.S."/>
            <person name="Recchia M.J.J."/>
            <person name="Lee S."/>
            <person name="Fergusson C.H."/>
            <person name="Romanowski S.B."/>
            <person name="Hernandez A."/>
            <person name="Krull N."/>
            <person name="Liu D.Y."/>
            <person name="Cavanagh H."/>
            <person name="Bos A."/>
            <person name="Gray C.A."/>
            <person name="Murphy B.T."/>
            <person name="Linington R.G."/>
            <person name="Eustaquio A.S."/>
        </authorList>
    </citation>
    <scope>NUCLEOTIDE SEQUENCE [LARGE SCALE GENOMIC DNA]</scope>
    <source>
        <strain evidence="1 2">RL17-350-BIC-A</strain>
    </source>
</reference>
<proteinExistence type="predicted"/>
<dbReference type="Gene3D" id="1.10.1220.10">
    <property type="entry name" value="Met repressor-like"/>
    <property type="match status" value="1"/>
</dbReference>
<dbReference type="SUPFAM" id="SSF47598">
    <property type="entry name" value="Ribbon-helix-helix"/>
    <property type="match status" value="1"/>
</dbReference>
<sequence length="123" mass="13519">MPKDFDPIKTSVRIPPALHSELERAAEATGLTLNAEMLVRLERDPRSDIAAKLLAEIERRDAAALDGLRKQLDAVWSVLDRADGVLGDVAAAMVQVKPGSEAAILKREVEFARELIRSARAHR</sequence>
<protein>
    <submittedName>
        <fullName evidence="1">Toxin-antitoxin system HicB family antitoxin</fullName>
    </submittedName>
</protein>
<dbReference type="InterPro" id="IPR010985">
    <property type="entry name" value="Ribbon_hlx_hlx"/>
</dbReference>
<dbReference type="InterPro" id="IPR013321">
    <property type="entry name" value="Arc_rbn_hlx_hlx"/>
</dbReference>
<dbReference type="InterPro" id="IPR008651">
    <property type="entry name" value="Uncharacterised_HicB"/>
</dbReference>
<keyword evidence="2" id="KW-1185">Reference proteome</keyword>
<evidence type="ECO:0000313" key="2">
    <source>
        <dbReference type="Proteomes" id="UP001629230"/>
    </source>
</evidence>
<dbReference type="EMBL" id="JAQQEZ010000010">
    <property type="protein sequence ID" value="MFM0002758.1"/>
    <property type="molecule type" value="Genomic_DNA"/>
</dbReference>
<dbReference type="RefSeq" id="WP_408178025.1">
    <property type="nucleotide sequence ID" value="NZ_JAQQEZ010000010.1"/>
</dbReference>
<dbReference type="Proteomes" id="UP001629230">
    <property type="component" value="Unassembled WGS sequence"/>
</dbReference>
<comment type="caution">
    <text evidence="1">The sequence shown here is derived from an EMBL/GenBank/DDBJ whole genome shotgun (WGS) entry which is preliminary data.</text>
</comment>
<name>A0ABW9ARB8_9BURK</name>
<accession>A0ABW9ARB8</accession>
<evidence type="ECO:0000313" key="1">
    <source>
        <dbReference type="EMBL" id="MFM0002758.1"/>
    </source>
</evidence>
<organism evidence="1 2">
    <name type="scientific">Paraburkholderia dipogonis</name>
    <dbReference type="NCBI Taxonomy" id="1211383"/>
    <lineage>
        <taxon>Bacteria</taxon>
        <taxon>Pseudomonadati</taxon>
        <taxon>Pseudomonadota</taxon>
        <taxon>Betaproteobacteria</taxon>
        <taxon>Burkholderiales</taxon>
        <taxon>Burkholderiaceae</taxon>
        <taxon>Paraburkholderia</taxon>
    </lineage>
</organism>